<sequence length="140" mass="15548">MQPTSIKKREVSGADASPWREVVEEAVTGGSGRREERTLELCEAMIDIAAALFNVSGRDLRKPGRSCLGVSRVRQVAMYVAHVILRLNMADIGKAFGRDRTTVLHACQLIEDLRDDEEFDRIITMTERVALAAFGCRARA</sequence>
<accession>A0ABV3R0H5</accession>
<organism evidence="2 3">
    <name type="scientific">Mesorhizobium marinum</name>
    <dbReference type="NCBI Taxonomy" id="3228790"/>
    <lineage>
        <taxon>Bacteria</taxon>
        <taxon>Pseudomonadati</taxon>
        <taxon>Pseudomonadota</taxon>
        <taxon>Alphaproteobacteria</taxon>
        <taxon>Hyphomicrobiales</taxon>
        <taxon>Phyllobacteriaceae</taxon>
        <taxon>Mesorhizobium</taxon>
    </lineage>
</organism>
<name>A0ABV3R0H5_9HYPH</name>
<proteinExistence type="predicted"/>
<evidence type="ECO:0000313" key="2">
    <source>
        <dbReference type="EMBL" id="MEW9806835.1"/>
    </source>
</evidence>
<comment type="caution">
    <text evidence="2">The sequence shown here is derived from an EMBL/GenBank/DDBJ whole genome shotgun (WGS) entry which is preliminary data.</text>
</comment>
<dbReference type="RefSeq" id="WP_367723961.1">
    <property type="nucleotide sequence ID" value="NZ_JBFOCH010000042.1"/>
</dbReference>
<evidence type="ECO:0000313" key="3">
    <source>
        <dbReference type="Proteomes" id="UP001556196"/>
    </source>
</evidence>
<dbReference type="InterPro" id="IPR013159">
    <property type="entry name" value="DnaA_C"/>
</dbReference>
<protein>
    <submittedName>
        <fullName evidence="2">Helix-turn-helix domain-containing protein</fullName>
    </submittedName>
</protein>
<dbReference type="Gene3D" id="1.10.1750.10">
    <property type="match status" value="1"/>
</dbReference>
<dbReference type="SMART" id="SM00760">
    <property type="entry name" value="Bac_DnaA_C"/>
    <property type="match status" value="1"/>
</dbReference>
<keyword evidence="3" id="KW-1185">Reference proteome</keyword>
<dbReference type="CDD" id="cd06571">
    <property type="entry name" value="Bac_DnaA_C"/>
    <property type="match status" value="1"/>
</dbReference>
<dbReference type="EMBL" id="JBFOCI010000003">
    <property type="protein sequence ID" value="MEW9806835.1"/>
    <property type="molecule type" value="Genomic_DNA"/>
</dbReference>
<dbReference type="InterPro" id="IPR010921">
    <property type="entry name" value="Trp_repressor/repl_initiator"/>
</dbReference>
<dbReference type="SUPFAM" id="SSF48295">
    <property type="entry name" value="TrpR-like"/>
    <property type="match status" value="1"/>
</dbReference>
<dbReference type="Proteomes" id="UP001556196">
    <property type="component" value="Unassembled WGS sequence"/>
</dbReference>
<reference evidence="2 3" key="1">
    <citation type="submission" date="2024-06" db="EMBL/GenBank/DDBJ databases">
        <authorList>
            <person name="Tuo L."/>
        </authorList>
    </citation>
    <scope>NUCLEOTIDE SEQUENCE [LARGE SCALE GENOMIC DNA]</scope>
    <source>
        <strain evidence="2 3">ZMM04-5</strain>
    </source>
</reference>
<gene>
    <name evidence="2" type="ORF">ABUE31_12660</name>
</gene>
<evidence type="ECO:0000259" key="1">
    <source>
        <dbReference type="SMART" id="SM00760"/>
    </source>
</evidence>
<feature type="domain" description="Chromosomal replication initiator DnaA C-terminal" evidence="1">
    <location>
        <begin position="41"/>
        <end position="110"/>
    </location>
</feature>
<dbReference type="Pfam" id="PF08299">
    <property type="entry name" value="Bac_DnaA_C"/>
    <property type="match status" value="1"/>
</dbReference>